<gene>
    <name evidence="3" type="ORF">PhCBS80983_g02681</name>
</gene>
<feature type="signal peptide" evidence="2">
    <location>
        <begin position="1"/>
        <end position="19"/>
    </location>
</feature>
<dbReference type="AlphaFoldDB" id="A0A507E709"/>
<accession>A0A507E709</accession>
<dbReference type="EMBL" id="QEAQ01000028">
    <property type="protein sequence ID" value="TPX59167.1"/>
    <property type="molecule type" value="Genomic_DNA"/>
</dbReference>
<evidence type="ECO:0000256" key="2">
    <source>
        <dbReference type="SAM" id="SignalP"/>
    </source>
</evidence>
<feature type="region of interest" description="Disordered" evidence="1">
    <location>
        <begin position="29"/>
        <end position="48"/>
    </location>
</feature>
<dbReference type="Proteomes" id="UP000318582">
    <property type="component" value="Unassembled WGS sequence"/>
</dbReference>
<proteinExistence type="predicted"/>
<keyword evidence="2" id="KW-0732">Signal</keyword>
<reference evidence="3 4" key="1">
    <citation type="journal article" date="2019" name="Sci. Rep.">
        <title>Comparative genomics of chytrid fungi reveal insights into the obligate biotrophic and pathogenic lifestyle of Synchytrium endobioticum.</title>
        <authorList>
            <person name="van de Vossenberg B.T.L.H."/>
            <person name="Warris S."/>
            <person name="Nguyen H.D.T."/>
            <person name="van Gent-Pelzer M.P.E."/>
            <person name="Joly D.L."/>
            <person name="van de Geest H.C."/>
            <person name="Bonants P.J.M."/>
            <person name="Smith D.S."/>
            <person name="Levesque C.A."/>
            <person name="van der Lee T.A.J."/>
        </authorList>
    </citation>
    <scope>NUCLEOTIDE SEQUENCE [LARGE SCALE GENOMIC DNA]</scope>
    <source>
        <strain evidence="3 4">CBS 809.83</strain>
    </source>
</reference>
<organism evidence="3 4">
    <name type="scientific">Powellomyces hirtus</name>
    <dbReference type="NCBI Taxonomy" id="109895"/>
    <lineage>
        <taxon>Eukaryota</taxon>
        <taxon>Fungi</taxon>
        <taxon>Fungi incertae sedis</taxon>
        <taxon>Chytridiomycota</taxon>
        <taxon>Chytridiomycota incertae sedis</taxon>
        <taxon>Chytridiomycetes</taxon>
        <taxon>Spizellomycetales</taxon>
        <taxon>Powellomycetaceae</taxon>
        <taxon>Powellomyces</taxon>
    </lineage>
</organism>
<protein>
    <submittedName>
        <fullName evidence="3">Uncharacterized protein</fullName>
    </submittedName>
</protein>
<evidence type="ECO:0000256" key="1">
    <source>
        <dbReference type="SAM" id="MobiDB-lite"/>
    </source>
</evidence>
<name>A0A507E709_9FUNG</name>
<keyword evidence="4" id="KW-1185">Reference proteome</keyword>
<sequence length="367" mass="38402">MHGIKALLFGVLQFTAVIALPAPGAAPAAPAAPPAPPAAGASCTSPPAPPAPKANEVLVNGTFGASTGLGANVKTDVLFPAGPTGAFELEFQGASENVLMVKTNPNPAPPPAGFIFMDPVSYIVSLGANSAGVTLQKIDWFFDPKNSFISQFEVAQGRIGKFVPATNSFIVDETIGKLEVELEENEYTLTVNDLNGEWGVFIPASAKKVNATDPNLKAKAEVVIQSDFGKGTAVSGGNFKNDIAFPTSDVGLFEVEYNASTANVITVTQNKNPAPAPPGFKFVDPTSFVVNVASPVQNSTLQKIDYIFTAATAQAINVTAGVIGKFDEATMSFKVNGLGEFEFEADELEWTLTVNDLNGEWATFVPV</sequence>
<comment type="caution">
    <text evidence="3">The sequence shown here is derived from an EMBL/GenBank/DDBJ whole genome shotgun (WGS) entry which is preliminary data.</text>
</comment>
<evidence type="ECO:0000313" key="4">
    <source>
        <dbReference type="Proteomes" id="UP000318582"/>
    </source>
</evidence>
<evidence type="ECO:0000313" key="3">
    <source>
        <dbReference type="EMBL" id="TPX59167.1"/>
    </source>
</evidence>
<feature type="chain" id="PRO_5021252945" evidence="2">
    <location>
        <begin position="20"/>
        <end position="367"/>
    </location>
</feature>